<keyword evidence="2" id="KW-0472">Membrane</keyword>
<comment type="caution">
    <text evidence="3">The sequence shown here is derived from an EMBL/GenBank/DDBJ whole genome shotgun (WGS) entry which is preliminary data.</text>
</comment>
<keyword evidence="2" id="KW-0812">Transmembrane</keyword>
<dbReference type="Proteomes" id="UP000315471">
    <property type="component" value="Unassembled WGS sequence"/>
</dbReference>
<gene>
    <name evidence="3" type="ORF">Q31b_48510</name>
</gene>
<proteinExistence type="predicted"/>
<feature type="region of interest" description="Disordered" evidence="1">
    <location>
        <begin position="53"/>
        <end position="83"/>
    </location>
</feature>
<sequence length="83" mass="8992">MIAQTSQLTISPAILLWMVFAIAMALLLFSAFNRRRSALTDALKAFVGRHDESARRAEAPQVGATKSSESAESSELANNKPND</sequence>
<evidence type="ECO:0000256" key="1">
    <source>
        <dbReference type="SAM" id="MobiDB-lite"/>
    </source>
</evidence>
<evidence type="ECO:0000313" key="3">
    <source>
        <dbReference type="EMBL" id="TWU36570.1"/>
    </source>
</evidence>
<organism evidence="3 4">
    <name type="scientific">Novipirellula aureliae</name>
    <dbReference type="NCBI Taxonomy" id="2527966"/>
    <lineage>
        <taxon>Bacteria</taxon>
        <taxon>Pseudomonadati</taxon>
        <taxon>Planctomycetota</taxon>
        <taxon>Planctomycetia</taxon>
        <taxon>Pirellulales</taxon>
        <taxon>Pirellulaceae</taxon>
        <taxon>Novipirellula</taxon>
    </lineage>
</organism>
<evidence type="ECO:0000256" key="2">
    <source>
        <dbReference type="SAM" id="Phobius"/>
    </source>
</evidence>
<accession>A0A5C6DIA2</accession>
<keyword evidence="2" id="KW-1133">Transmembrane helix</keyword>
<dbReference type="RefSeq" id="WP_146601993.1">
    <property type="nucleotide sequence ID" value="NZ_SJPY01000008.1"/>
</dbReference>
<reference evidence="3 4" key="1">
    <citation type="submission" date="2019-02" db="EMBL/GenBank/DDBJ databases">
        <title>Deep-cultivation of Planctomycetes and their phenomic and genomic characterization uncovers novel biology.</title>
        <authorList>
            <person name="Wiegand S."/>
            <person name="Jogler M."/>
            <person name="Boedeker C."/>
            <person name="Pinto D."/>
            <person name="Vollmers J."/>
            <person name="Rivas-Marin E."/>
            <person name="Kohn T."/>
            <person name="Peeters S.H."/>
            <person name="Heuer A."/>
            <person name="Rast P."/>
            <person name="Oberbeckmann S."/>
            <person name="Bunk B."/>
            <person name="Jeske O."/>
            <person name="Meyerdierks A."/>
            <person name="Storesund J.E."/>
            <person name="Kallscheuer N."/>
            <person name="Luecker S."/>
            <person name="Lage O.M."/>
            <person name="Pohl T."/>
            <person name="Merkel B.J."/>
            <person name="Hornburger P."/>
            <person name="Mueller R.-W."/>
            <person name="Bruemmer F."/>
            <person name="Labrenz M."/>
            <person name="Spormann A.M."/>
            <person name="Op Den Camp H."/>
            <person name="Overmann J."/>
            <person name="Amann R."/>
            <person name="Jetten M.S.M."/>
            <person name="Mascher T."/>
            <person name="Medema M.H."/>
            <person name="Devos D.P."/>
            <person name="Kaster A.-K."/>
            <person name="Ovreas L."/>
            <person name="Rohde M."/>
            <person name="Galperin M.Y."/>
            <person name="Jogler C."/>
        </authorList>
    </citation>
    <scope>NUCLEOTIDE SEQUENCE [LARGE SCALE GENOMIC DNA]</scope>
    <source>
        <strain evidence="3 4">Q31b</strain>
    </source>
</reference>
<dbReference type="EMBL" id="SJPY01000008">
    <property type="protein sequence ID" value="TWU36570.1"/>
    <property type="molecule type" value="Genomic_DNA"/>
</dbReference>
<dbReference type="OrthoDB" id="292409at2"/>
<name>A0A5C6DIA2_9BACT</name>
<keyword evidence="4" id="KW-1185">Reference proteome</keyword>
<feature type="transmembrane region" description="Helical" evidence="2">
    <location>
        <begin position="14"/>
        <end position="32"/>
    </location>
</feature>
<dbReference type="AlphaFoldDB" id="A0A5C6DIA2"/>
<evidence type="ECO:0008006" key="5">
    <source>
        <dbReference type="Google" id="ProtNLM"/>
    </source>
</evidence>
<evidence type="ECO:0000313" key="4">
    <source>
        <dbReference type="Proteomes" id="UP000315471"/>
    </source>
</evidence>
<protein>
    <recommendedName>
        <fullName evidence="5">CcmD family protein</fullName>
    </recommendedName>
</protein>